<organism evidence="1 2">
    <name type="scientific">Phytoactinopolyspora halophila</name>
    <dbReference type="NCBI Taxonomy" id="1981511"/>
    <lineage>
        <taxon>Bacteria</taxon>
        <taxon>Bacillati</taxon>
        <taxon>Actinomycetota</taxon>
        <taxon>Actinomycetes</taxon>
        <taxon>Jiangellales</taxon>
        <taxon>Jiangellaceae</taxon>
        <taxon>Phytoactinopolyspora</taxon>
    </lineage>
</organism>
<keyword evidence="2" id="KW-1185">Reference proteome</keyword>
<dbReference type="AlphaFoldDB" id="A0A329QF95"/>
<evidence type="ECO:0000313" key="1">
    <source>
        <dbReference type="EMBL" id="RAW11123.1"/>
    </source>
</evidence>
<evidence type="ECO:0008006" key="3">
    <source>
        <dbReference type="Google" id="ProtNLM"/>
    </source>
</evidence>
<proteinExistence type="predicted"/>
<dbReference type="EMBL" id="QMIG01000022">
    <property type="protein sequence ID" value="RAW11123.1"/>
    <property type="molecule type" value="Genomic_DNA"/>
</dbReference>
<protein>
    <recommendedName>
        <fullName evidence="3">Winged helix-turn helix domain-containing protein</fullName>
    </recommendedName>
</protein>
<dbReference type="Proteomes" id="UP000250462">
    <property type="component" value="Unassembled WGS sequence"/>
</dbReference>
<gene>
    <name evidence="1" type="ORF">DPM12_17425</name>
</gene>
<dbReference type="RefSeq" id="WP_112259631.1">
    <property type="nucleotide sequence ID" value="NZ_QMIG01000022.1"/>
</dbReference>
<accession>A0A329QF95</accession>
<evidence type="ECO:0000313" key="2">
    <source>
        <dbReference type="Proteomes" id="UP000250462"/>
    </source>
</evidence>
<reference evidence="1 2" key="1">
    <citation type="submission" date="2018-06" db="EMBL/GenBank/DDBJ databases">
        <title>Phytoactinopolyspora halophila sp. nov., a novel halophilic actinomycete isolated from a saline soil in China.</title>
        <authorList>
            <person name="Tang S.-K."/>
        </authorList>
    </citation>
    <scope>NUCLEOTIDE SEQUENCE [LARGE SCALE GENOMIC DNA]</scope>
    <source>
        <strain evidence="1 2">YIM 96934</strain>
    </source>
</reference>
<comment type="caution">
    <text evidence="1">The sequence shown here is derived from an EMBL/GenBank/DDBJ whole genome shotgun (WGS) entry which is preliminary data.</text>
</comment>
<name>A0A329QF95_9ACTN</name>
<sequence>MRERTVPEDWVLQQWHAEGLSVAEMVDRIETETGEKVTSEAVRWHLRRLGLLKRARTLPWEMSADDRRRYKAQLIKWAFDREAGVKLSERHERLVDKFLDECRQEQVVWAYSASLGLKKLQRSTVPQSKIHPTLPIVTVGFN</sequence>